<dbReference type="KEGG" id="ail:FLP10_03000"/>
<name>A0A5C1YBP2_9MICO</name>
<protein>
    <submittedName>
        <fullName evidence="1">Uncharacterized protein</fullName>
    </submittedName>
</protein>
<dbReference type="AlphaFoldDB" id="A0A5C1YBP2"/>
<dbReference type="Proteomes" id="UP000324678">
    <property type="component" value="Chromosome"/>
</dbReference>
<proteinExistence type="predicted"/>
<keyword evidence="2" id="KW-1185">Reference proteome</keyword>
<accession>A0A5C1YBP2</accession>
<sequence>MRWDLLFDDLESQLDQEQRDEERALAIEEERLRLARLSLRERLVAMAAESGAPLRLELADGECRSIRPTGFGRDWLSGDLVDTAHGPRRCVLPLAAVAAVLPSREQVRAGLAPVAPRANALQERIGLSFVLRDLCRRRSAVALTTAEGRFHGTIDRVARDHLDLAVHEPAVPRREREVRGYRIVPFERIRLVGFE</sequence>
<dbReference type="EMBL" id="CP043505">
    <property type="protein sequence ID" value="QEO13494.1"/>
    <property type="molecule type" value="Genomic_DNA"/>
</dbReference>
<dbReference type="RefSeq" id="WP_149159517.1">
    <property type="nucleotide sequence ID" value="NZ_CP043505.1"/>
</dbReference>
<evidence type="ECO:0000313" key="2">
    <source>
        <dbReference type="Proteomes" id="UP000324678"/>
    </source>
</evidence>
<evidence type="ECO:0000313" key="1">
    <source>
        <dbReference type="EMBL" id="QEO13494.1"/>
    </source>
</evidence>
<gene>
    <name evidence="1" type="ORF">FLP10_03000</name>
</gene>
<organism evidence="1 2">
    <name type="scientific">Agromyces intestinalis</name>
    <dbReference type="NCBI Taxonomy" id="2592652"/>
    <lineage>
        <taxon>Bacteria</taxon>
        <taxon>Bacillati</taxon>
        <taxon>Actinomycetota</taxon>
        <taxon>Actinomycetes</taxon>
        <taxon>Micrococcales</taxon>
        <taxon>Microbacteriaceae</taxon>
        <taxon>Agromyces</taxon>
    </lineage>
</organism>
<reference evidence="1 2" key="1">
    <citation type="submission" date="2019-09" db="EMBL/GenBank/DDBJ databases">
        <title>Genome sequencing of strain KACC 19306.</title>
        <authorList>
            <person name="Heo J."/>
            <person name="Kim S.-J."/>
            <person name="Kim J.-S."/>
            <person name="Hong S.-B."/>
            <person name="Kwon S.-W."/>
        </authorList>
    </citation>
    <scope>NUCLEOTIDE SEQUENCE [LARGE SCALE GENOMIC DNA]</scope>
    <source>
        <strain evidence="1 2">KACC 19306</strain>
    </source>
</reference>
<dbReference type="OrthoDB" id="3827359at2"/>